<dbReference type="PANTHER" id="PTHR13994:SF29">
    <property type="entry name" value="NUDIX HYDROLASE 2"/>
    <property type="match status" value="1"/>
</dbReference>
<dbReference type="GO" id="GO:0047631">
    <property type="term" value="F:ADP-ribose diphosphatase activity"/>
    <property type="evidence" value="ECO:0007669"/>
    <property type="project" value="TreeGrafter"/>
</dbReference>
<accession>A0AAV7EIG2</accession>
<dbReference type="GO" id="GO:0046872">
    <property type="term" value="F:metal ion binding"/>
    <property type="evidence" value="ECO:0007669"/>
    <property type="project" value="UniProtKB-KW"/>
</dbReference>
<dbReference type="PRINTS" id="PR01356">
    <property type="entry name" value="GFGPROTEIN"/>
</dbReference>
<dbReference type="InterPro" id="IPR003293">
    <property type="entry name" value="Nudix_hydrolase6-like"/>
</dbReference>
<keyword evidence="7" id="KW-1185">Reference proteome</keyword>
<dbReference type="AlphaFoldDB" id="A0AAV7EIG2"/>
<dbReference type="Gene3D" id="3.90.79.10">
    <property type="entry name" value="Nucleoside Triphosphate Pyrophosphohydrolase"/>
    <property type="match status" value="1"/>
</dbReference>
<dbReference type="InterPro" id="IPR040618">
    <property type="entry name" value="Pre-Nudix"/>
</dbReference>
<evidence type="ECO:0000256" key="4">
    <source>
        <dbReference type="SAM" id="Phobius"/>
    </source>
</evidence>
<comment type="similarity">
    <text evidence="1">Belongs to the Nudix hydrolase family.</text>
</comment>
<keyword evidence="4" id="KW-0812">Transmembrane</keyword>
<dbReference type="GO" id="GO:0035529">
    <property type="term" value="F:NADH pyrophosphatase activity"/>
    <property type="evidence" value="ECO:0007669"/>
    <property type="project" value="TreeGrafter"/>
</dbReference>
<dbReference type="InterPro" id="IPR000086">
    <property type="entry name" value="NUDIX_hydrolase_dom"/>
</dbReference>
<dbReference type="Pfam" id="PF18290">
    <property type="entry name" value="Nudix_hydro"/>
    <property type="match status" value="1"/>
</dbReference>
<evidence type="ECO:0000256" key="2">
    <source>
        <dbReference type="ARBA" id="ARBA00022723"/>
    </source>
</evidence>
<evidence type="ECO:0000259" key="5">
    <source>
        <dbReference type="PROSITE" id="PS51462"/>
    </source>
</evidence>
<sequence length="463" mass="51495">MWHTNTRSTFSCYLGGGTFRVVPEPVDCFLDIKFVDIRRVLVRVRTCACACYDAVARSFLARVLEVRAACSSHTRLMSKLPNQALAVAALSSDNRENFQFLTAVEDAYGGVIVEIKEPMDSAAFVCSLRVSMSNWRQRGKRGIWIKLPIEHANLVHPAVQEGFWYHHAEPSYLMLVHWLPDTVNTIPINATHRVGIGAFVMNDKREVLVVQENSGRLKGTGVWKFPTGVIDEGEDILAGAIREVKEETGIDTEFVEVLAFRQTHKSFFKKSDLFFVCMLKPLSYDIQKQDLEIEAAQWMPIEEYAALPYLSKYELLKYILDICLAKIGKGYSGFSPVPTKSAFSGEESYYMYLNAKDLNQPSFSDNQGVNLPPPSGCTNCSGCEPACPPPPYLGYPSGGAPPPPRPIQSNCPPTTSCCQFSPPNPSAYLPYNNYSASVHPVPNGLLTSFCCFFLLLFLVAVVH</sequence>
<keyword evidence="2" id="KW-0479">Metal-binding</keyword>
<dbReference type="CDD" id="cd04670">
    <property type="entry name" value="NUDIX_ASFGF2_Nudt6"/>
    <property type="match status" value="1"/>
</dbReference>
<dbReference type="PROSITE" id="PS00893">
    <property type="entry name" value="NUDIX_BOX"/>
    <property type="match status" value="1"/>
</dbReference>
<dbReference type="Proteomes" id="UP000825729">
    <property type="component" value="Unassembled WGS sequence"/>
</dbReference>
<dbReference type="PANTHER" id="PTHR13994">
    <property type="entry name" value="NUDIX HYDROLASE RELATED"/>
    <property type="match status" value="1"/>
</dbReference>
<evidence type="ECO:0000256" key="3">
    <source>
        <dbReference type="ARBA" id="ARBA00022801"/>
    </source>
</evidence>
<comment type="caution">
    <text evidence="6">The sequence shown here is derived from an EMBL/GenBank/DDBJ whole genome shotgun (WGS) entry which is preliminary data.</text>
</comment>
<evidence type="ECO:0000256" key="1">
    <source>
        <dbReference type="ARBA" id="ARBA00005582"/>
    </source>
</evidence>
<dbReference type="InterPro" id="IPR015797">
    <property type="entry name" value="NUDIX_hydrolase-like_dom_sf"/>
</dbReference>
<dbReference type="FunFam" id="3.40.630.30:FF:000016">
    <property type="entry name" value="nudix hydrolase 2"/>
    <property type="match status" value="1"/>
</dbReference>
<name>A0AAV7EIG2_ARIFI</name>
<dbReference type="GO" id="GO:0051287">
    <property type="term" value="F:NAD binding"/>
    <property type="evidence" value="ECO:0007669"/>
    <property type="project" value="TreeGrafter"/>
</dbReference>
<gene>
    <name evidence="6" type="ORF">H6P81_008523</name>
</gene>
<keyword evidence="4" id="KW-0472">Membrane</keyword>
<protein>
    <recommendedName>
        <fullName evidence="5">Nudix hydrolase domain-containing protein</fullName>
    </recommendedName>
</protein>
<evidence type="ECO:0000313" key="7">
    <source>
        <dbReference type="Proteomes" id="UP000825729"/>
    </source>
</evidence>
<evidence type="ECO:0000313" key="6">
    <source>
        <dbReference type="EMBL" id="KAG9448558.1"/>
    </source>
</evidence>
<dbReference type="EMBL" id="JAINDJ010000004">
    <property type="protein sequence ID" value="KAG9448558.1"/>
    <property type="molecule type" value="Genomic_DNA"/>
</dbReference>
<dbReference type="SUPFAM" id="SSF55811">
    <property type="entry name" value="Nudix"/>
    <property type="match status" value="1"/>
</dbReference>
<dbReference type="InterPro" id="IPR020084">
    <property type="entry name" value="NUDIX_hydrolase_CS"/>
</dbReference>
<keyword evidence="4" id="KW-1133">Transmembrane helix</keyword>
<dbReference type="Pfam" id="PF00293">
    <property type="entry name" value="NUDIX"/>
    <property type="match status" value="1"/>
</dbReference>
<dbReference type="Gene3D" id="3.40.630.30">
    <property type="match status" value="1"/>
</dbReference>
<feature type="transmembrane region" description="Helical" evidence="4">
    <location>
        <begin position="444"/>
        <end position="462"/>
    </location>
</feature>
<proteinExistence type="inferred from homology"/>
<dbReference type="PROSITE" id="PS00198">
    <property type="entry name" value="4FE4S_FER_1"/>
    <property type="match status" value="1"/>
</dbReference>
<dbReference type="InterPro" id="IPR017900">
    <property type="entry name" value="4Fe4S_Fe_S_CS"/>
</dbReference>
<organism evidence="6 7">
    <name type="scientific">Aristolochia fimbriata</name>
    <name type="common">White veined hardy Dutchman's pipe vine</name>
    <dbReference type="NCBI Taxonomy" id="158543"/>
    <lineage>
        <taxon>Eukaryota</taxon>
        <taxon>Viridiplantae</taxon>
        <taxon>Streptophyta</taxon>
        <taxon>Embryophyta</taxon>
        <taxon>Tracheophyta</taxon>
        <taxon>Spermatophyta</taxon>
        <taxon>Magnoliopsida</taxon>
        <taxon>Magnoliidae</taxon>
        <taxon>Piperales</taxon>
        <taxon>Aristolochiaceae</taxon>
        <taxon>Aristolochia</taxon>
    </lineage>
</organism>
<dbReference type="FunFam" id="3.90.79.10:FF:000015">
    <property type="entry name" value="Nudix hydrolase 8"/>
    <property type="match status" value="1"/>
</dbReference>
<reference evidence="6 7" key="1">
    <citation type="submission" date="2021-07" db="EMBL/GenBank/DDBJ databases">
        <title>The Aristolochia fimbriata genome: insights into angiosperm evolution, floral development and chemical biosynthesis.</title>
        <authorList>
            <person name="Jiao Y."/>
        </authorList>
    </citation>
    <scope>NUCLEOTIDE SEQUENCE [LARGE SCALE GENOMIC DNA]</scope>
    <source>
        <strain evidence="6">IBCAS-2021</strain>
        <tissue evidence="6">Leaf</tissue>
    </source>
</reference>
<dbReference type="PROSITE" id="PS51462">
    <property type="entry name" value="NUDIX"/>
    <property type="match status" value="1"/>
</dbReference>
<feature type="domain" description="Nudix hydrolase" evidence="5">
    <location>
        <begin position="191"/>
        <end position="321"/>
    </location>
</feature>
<keyword evidence="3" id="KW-0378">Hydrolase</keyword>